<reference evidence="1 2" key="1">
    <citation type="submission" date="2022-01" db="EMBL/GenBank/DDBJ databases">
        <title>Draft genome sequence of Sabulilitoribacter multivorans KCTC 32326.</title>
        <authorList>
            <person name="Oh J.-S."/>
        </authorList>
    </citation>
    <scope>NUCLEOTIDE SEQUENCE [LARGE SCALE GENOMIC DNA]</scope>
    <source>
        <strain evidence="1 2">M-M16</strain>
    </source>
</reference>
<dbReference type="RefSeq" id="WP_237229803.1">
    <property type="nucleotide sequence ID" value="NZ_JAKKDV010000001.1"/>
</dbReference>
<evidence type="ECO:0000313" key="1">
    <source>
        <dbReference type="EMBL" id="MCF7559421.1"/>
    </source>
</evidence>
<organism evidence="1 2">
    <name type="scientific">Flaviramulus multivorans</name>
    <dbReference type="NCBI Taxonomy" id="1304750"/>
    <lineage>
        <taxon>Bacteria</taxon>
        <taxon>Pseudomonadati</taxon>
        <taxon>Bacteroidota</taxon>
        <taxon>Flavobacteriia</taxon>
        <taxon>Flavobacteriales</taxon>
        <taxon>Flavobacteriaceae</taxon>
        <taxon>Flaviramulus</taxon>
    </lineage>
</organism>
<comment type="caution">
    <text evidence="1">The sequence shown here is derived from an EMBL/GenBank/DDBJ whole genome shotgun (WGS) entry which is preliminary data.</text>
</comment>
<dbReference type="EMBL" id="JAKKDV010000001">
    <property type="protein sequence ID" value="MCF7559421.1"/>
    <property type="molecule type" value="Genomic_DNA"/>
</dbReference>
<evidence type="ECO:0000313" key="2">
    <source>
        <dbReference type="Proteomes" id="UP001200022"/>
    </source>
</evidence>
<dbReference type="Proteomes" id="UP001200022">
    <property type="component" value="Unassembled WGS sequence"/>
</dbReference>
<gene>
    <name evidence="1" type="ORF">L3X39_02140</name>
</gene>
<name>A0ABS9IF62_9FLAO</name>
<proteinExistence type="predicted"/>
<accession>A0ABS9IF62</accession>
<protein>
    <submittedName>
        <fullName evidence="1">Uncharacterized protein</fullName>
    </submittedName>
</protein>
<sequence>MTLKEFNNLNFDEKLFTVVDRGTFLDNYVTTEIRLNLYAVDKFYVELSYDGKQNKVVEVRSYKSGIHLDKYTSHLDLK</sequence>
<keyword evidence="2" id="KW-1185">Reference proteome</keyword>